<keyword evidence="10" id="KW-1185">Reference proteome</keyword>
<dbReference type="Proteomes" id="UP000250572">
    <property type="component" value="Unassembled WGS sequence"/>
</dbReference>
<dbReference type="GO" id="GO:0008270">
    <property type="term" value="F:zinc ion binding"/>
    <property type="evidence" value="ECO:0007669"/>
    <property type="project" value="UniProtKB-KW"/>
</dbReference>
<evidence type="ECO:0000259" key="8">
    <source>
        <dbReference type="PROSITE" id="PS50103"/>
    </source>
</evidence>
<keyword evidence="2 6" id="KW-0677">Repeat</keyword>
<dbReference type="InterPro" id="IPR000571">
    <property type="entry name" value="Znf_CCCH"/>
</dbReference>
<organism evidence="9 10">
    <name type="scientific">Gambusia affinis</name>
    <name type="common">Western mosquitofish</name>
    <name type="synonym">Heterandria affinis</name>
    <dbReference type="NCBI Taxonomy" id="33528"/>
    <lineage>
        <taxon>Eukaryota</taxon>
        <taxon>Metazoa</taxon>
        <taxon>Chordata</taxon>
        <taxon>Craniata</taxon>
        <taxon>Vertebrata</taxon>
        <taxon>Euteleostomi</taxon>
        <taxon>Actinopterygii</taxon>
        <taxon>Neopterygii</taxon>
        <taxon>Teleostei</taxon>
        <taxon>Neoteleostei</taxon>
        <taxon>Acanthomorphata</taxon>
        <taxon>Ovalentaria</taxon>
        <taxon>Atherinomorphae</taxon>
        <taxon>Cyprinodontiformes</taxon>
        <taxon>Poeciliidae</taxon>
        <taxon>Poeciliinae</taxon>
        <taxon>Gambusia</taxon>
    </lineage>
</organism>
<evidence type="ECO:0000256" key="6">
    <source>
        <dbReference type="RuleBase" id="RU369014"/>
    </source>
</evidence>
<keyword evidence="4 5" id="KW-0862">Zinc</keyword>
<protein>
    <recommendedName>
        <fullName evidence="6">mRNA decay activator protein ZFP36</fullName>
    </recommendedName>
    <alternativeName>
        <fullName evidence="6">Zinc finger protein 36</fullName>
    </alternativeName>
</protein>
<name>A0A315VJ48_GAMAF</name>
<dbReference type="GO" id="GO:1900153">
    <property type="term" value="P:positive regulation of nuclear-transcribed mRNA catabolic process, deadenylation-dependent decay"/>
    <property type="evidence" value="ECO:0007669"/>
    <property type="project" value="UniProtKB-UniRule"/>
</dbReference>
<keyword evidence="1 5" id="KW-0479">Metal-binding</keyword>
<keyword evidence="6" id="KW-0539">Nucleus</keyword>
<feature type="compositionally biased region" description="Basic and acidic residues" evidence="7">
    <location>
        <begin position="438"/>
        <end position="448"/>
    </location>
</feature>
<evidence type="ECO:0000256" key="5">
    <source>
        <dbReference type="PROSITE-ProRule" id="PRU00723"/>
    </source>
</evidence>
<feature type="region of interest" description="Disordered" evidence="7">
    <location>
        <begin position="465"/>
        <end position="489"/>
    </location>
</feature>
<evidence type="ECO:0000256" key="2">
    <source>
        <dbReference type="ARBA" id="ARBA00022737"/>
    </source>
</evidence>
<dbReference type="AlphaFoldDB" id="A0A315VJ48"/>
<proteinExistence type="predicted"/>
<dbReference type="Pfam" id="PF00642">
    <property type="entry name" value="zf-CCCH"/>
    <property type="match status" value="2"/>
</dbReference>
<dbReference type="EMBL" id="NHOQ01001755">
    <property type="protein sequence ID" value="PWA22372.1"/>
    <property type="molecule type" value="Genomic_DNA"/>
</dbReference>
<dbReference type="PROSITE" id="PS50103">
    <property type="entry name" value="ZF_C3H1"/>
    <property type="match status" value="2"/>
</dbReference>
<dbReference type="GO" id="GO:0005634">
    <property type="term" value="C:nucleus"/>
    <property type="evidence" value="ECO:0007669"/>
    <property type="project" value="UniProtKB-SubCell"/>
</dbReference>
<dbReference type="PANTHER" id="PTHR12547">
    <property type="entry name" value="CCCH ZINC FINGER/TIS11-RELATED"/>
    <property type="match status" value="1"/>
</dbReference>
<dbReference type="GO" id="GO:0005737">
    <property type="term" value="C:cytoplasm"/>
    <property type="evidence" value="ECO:0007669"/>
    <property type="project" value="UniProtKB-SubCell"/>
</dbReference>
<evidence type="ECO:0000313" key="9">
    <source>
        <dbReference type="EMBL" id="PWA22372.1"/>
    </source>
</evidence>
<dbReference type="FunFam" id="4.10.1000.10:FF:000002">
    <property type="entry name" value="Zinc finger protein 36, C3H1 type-like 1"/>
    <property type="match status" value="1"/>
</dbReference>
<evidence type="ECO:0000256" key="7">
    <source>
        <dbReference type="SAM" id="MobiDB-lite"/>
    </source>
</evidence>
<dbReference type="SUPFAM" id="SSF90229">
    <property type="entry name" value="CCCH zinc finger"/>
    <property type="match status" value="2"/>
</dbReference>
<dbReference type="GO" id="GO:0061158">
    <property type="term" value="P:3'-UTR-mediated mRNA destabilization"/>
    <property type="evidence" value="ECO:0007669"/>
    <property type="project" value="UniProtKB-UniRule"/>
</dbReference>
<feature type="region of interest" description="Disordered" evidence="7">
    <location>
        <begin position="418"/>
        <end position="448"/>
    </location>
</feature>
<dbReference type="InterPro" id="IPR036855">
    <property type="entry name" value="Znf_CCCH_sf"/>
</dbReference>
<dbReference type="SMART" id="SM00356">
    <property type="entry name" value="ZnF_C3H1"/>
    <property type="match status" value="2"/>
</dbReference>
<evidence type="ECO:0000256" key="4">
    <source>
        <dbReference type="ARBA" id="ARBA00022833"/>
    </source>
</evidence>
<evidence type="ECO:0000256" key="3">
    <source>
        <dbReference type="ARBA" id="ARBA00022771"/>
    </source>
</evidence>
<reference evidence="9 10" key="1">
    <citation type="journal article" date="2018" name="G3 (Bethesda)">
        <title>A High-Quality Reference Genome for the Invasive Mosquitofish Gambusia affinis Using a Chicago Library.</title>
        <authorList>
            <person name="Hoffberg S.L."/>
            <person name="Troendle N.J."/>
            <person name="Glenn T.C."/>
            <person name="Mahmud O."/>
            <person name="Louha S."/>
            <person name="Chalopin D."/>
            <person name="Bennetzen J.L."/>
            <person name="Mauricio R."/>
        </authorList>
    </citation>
    <scope>NUCLEOTIDE SEQUENCE [LARGE SCALE GENOMIC DNA]</scope>
    <source>
        <strain evidence="9">NE01/NJP1002.9</strain>
        <tissue evidence="9">Muscle</tissue>
    </source>
</reference>
<accession>A0A315VJ48</accession>
<gene>
    <name evidence="9" type="ORF">CCH79_00018211</name>
</gene>
<comment type="subunit">
    <text evidence="6">Associates with the cytoplasmic CCR4-NOT deadenylase complex to trigger ARE-containing mRNA deadenylation and decay processes.</text>
</comment>
<keyword evidence="3 5" id="KW-0863">Zinc-finger</keyword>
<feature type="zinc finger region" description="C3H1-type" evidence="5">
    <location>
        <begin position="174"/>
        <end position="202"/>
    </location>
</feature>
<dbReference type="PANTHER" id="PTHR12547:SF130">
    <property type="entry name" value="MRNA DECAY ACTIVATOR PROTEIN ZFP36"/>
    <property type="match status" value="1"/>
</dbReference>
<comment type="subcellular location">
    <subcellularLocation>
        <location evidence="6">Nucleus</location>
    </subcellularLocation>
    <subcellularLocation>
        <location evidence="6">Cytoplasm</location>
    </subcellularLocation>
</comment>
<dbReference type="STRING" id="33528.ENSGAFP00000023247"/>
<feature type="zinc finger region" description="C3H1-type" evidence="5">
    <location>
        <begin position="136"/>
        <end position="164"/>
    </location>
</feature>
<feature type="domain" description="C3H1-type" evidence="8">
    <location>
        <begin position="174"/>
        <end position="202"/>
    </location>
</feature>
<dbReference type="InterPro" id="IPR045877">
    <property type="entry name" value="ZFP36-like"/>
</dbReference>
<feature type="domain" description="C3H1-type" evidence="8">
    <location>
        <begin position="136"/>
        <end position="164"/>
    </location>
</feature>
<evidence type="ECO:0000313" key="10">
    <source>
        <dbReference type="Proteomes" id="UP000250572"/>
    </source>
</evidence>
<comment type="function">
    <text evidence="6">Zinc-finger RNA-binding protein that destabilizes several cytoplasmic AU-rich element (ARE)-containing mRNA transcripts by promoting their poly(A) tail removal or deadenylation, and hence provide a mechanism for attenuating protein synthesis. Acts as a 3'-untranslated region (UTR) ARE mRNA-binding adapter protein to communicate signaling events to the mRNA decay machinery. Functions by recruiting the CCR4-NOT deadenylase complex and probably other components of the cytoplasmic RNA decay machinery to the bound ARE-containing mRNAs, and hence promotes ARE-mediated mRNA deadenylation and decay processes. Binds to 3'-UTR ARE of numerous mRNAs.</text>
</comment>
<evidence type="ECO:0000256" key="1">
    <source>
        <dbReference type="ARBA" id="ARBA00022723"/>
    </source>
</evidence>
<feature type="compositionally biased region" description="Polar residues" evidence="7">
    <location>
        <begin position="418"/>
        <end position="432"/>
    </location>
</feature>
<sequence length="489" mass="53549">MPSDSLTPFLELDEEFCKNFCGLEATDGASGGSMSRSQRVLGFQRRHSLCPVTLPNSKFNSGLEAAEPACCWGLGLASGQQWSRALPRSSLSHIPFRVDRSVSMIEGNLREDKTLLPPPGLCISKPPQAPPHISSRYKTELCRTFEESGTCKYGAKCQFAHGLDELRGLSRHPKYKTEPCRTFHTIGFCPYGARCHFIHNADEVQATATQRHKPPLLRHSLSFAGFSSSSHIFQPVQEPSCLLFTRASSVSPPPSSSGSPELLSPLLPEPGPLKHCSYPSSGIGDGGDSSLRFFSSGNQNLPFRLPQQPPTSLNSFPSLQRCSSADSLSEEGYTSSCSLSSSSSGAESPSFEGRRLPIFSRLSVSDYKVLVIRLIRKLCSVSSEVFVLFPSVVLGAAPPQASVAQTFSPVSLTPNWSVRTSPNKTHSPSHTMRPNWGRGRENPTRTHGGEIRAENTKRHVINSRTSLAGENAEEEDRKPFGTFRRNRKW</sequence>
<keyword evidence="6" id="KW-0963">Cytoplasm</keyword>
<comment type="caution">
    <text evidence="9">The sequence shown here is derived from an EMBL/GenBank/DDBJ whole genome shotgun (WGS) entry which is preliminary data.</text>
</comment>
<dbReference type="GO" id="GO:0035925">
    <property type="term" value="F:mRNA 3'-UTR AU-rich region binding"/>
    <property type="evidence" value="ECO:0007669"/>
    <property type="project" value="UniProtKB-UniRule"/>
</dbReference>
<dbReference type="FunFam" id="4.10.1000.10:FF:000001">
    <property type="entry name" value="zinc finger CCCH domain-containing protein 15-like"/>
    <property type="match status" value="1"/>
</dbReference>
<dbReference type="GO" id="GO:1990904">
    <property type="term" value="C:ribonucleoprotein complex"/>
    <property type="evidence" value="ECO:0007669"/>
    <property type="project" value="UniProtKB-KW"/>
</dbReference>
<keyword evidence="6" id="KW-0687">Ribonucleoprotein</keyword>
<dbReference type="Gene3D" id="4.10.1000.10">
    <property type="entry name" value="Zinc finger, CCCH-type"/>
    <property type="match status" value="2"/>
</dbReference>